<organism evidence="4 5">
    <name type="scientific">Bizionia echini</name>
    <dbReference type="NCBI Taxonomy" id="649333"/>
    <lineage>
        <taxon>Bacteria</taxon>
        <taxon>Pseudomonadati</taxon>
        <taxon>Bacteroidota</taxon>
        <taxon>Flavobacteriia</taxon>
        <taxon>Flavobacteriales</taxon>
        <taxon>Flavobacteriaceae</taxon>
        <taxon>Bizionia</taxon>
    </lineage>
</organism>
<dbReference type="Pfam" id="PF25221">
    <property type="entry name" value="5TMH_Lnb"/>
    <property type="match status" value="1"/>
</dbReference>
<feature type="domain" description="Lnb-like transmembrane" evidence="3">
    <location>
        <begin position="249"/>
        <end position="384"/>
    </location>
</feature>
<keyword evidence="1" id="KW-1133">Transmembrane helix</keyword>
<feature type="domain" description="Lnb N-terminal periplasmic" evidence="2">
    <location>
        <begin position="19"/>
        <end position="177"/>
    </location>
</feature>
<dbReference type="EMBL" id="FOVN01000003">
    <property type="protein sequence ID" value="SFN72590.1"/>
    <property type="molecule type" value="Genomic_DNA"/>
</dbReference>
<feature type="transmembrane region" description="Helical" evidence="1">
    <location>
        <begin position="308"/>
        <end position="327"/>
    </location>
</feature>
<keyword evidence="1" id="KW-0472">Membrane</keyword>
<gene>
    <name evidence="4" type="ORF">SAMN04487989_10334</name>
</gene>
<feature type="transmembrane region" description="Helical" evidence="1">
    <location>
        <begin position="364"/>
        <end position="383"/>
    </location>
</feature>
<dbReference type="STRING" id="649333.SAMN04487989_10334"/>
<keyword evidence="5" id="KW-1185">Reference proteome</keyword>
<feature type="transmembrane region" description="Helical" evidence="1">
    <location>
        <begin position="279"/>
        <end position="302"/>
    </location>
</feature>
<name>A0A1I5BD73_9FLAO</name>
<dbReference type="Pfam" id="PF13387">
    <property type="entry name" value="Lnb_N"/>
    <property type="match status" value="1"/>
</dbReference>
<keyword evidence="1" id="KW-0812">Transmembrane</keyword>
<evidence type="ECO:0000256" key="1">
    <source>
        <dbReference type="SAM" id="Phobius"/>
    </source>
</evidence>
<protein>
    <submittedName>
        <fullName evidence="4">Uncharacterized protein</fullName>
    </submittedName>
</protein>
<evidence type="ECO:0000259" key="2">
    <source>
        <dbReference type="Pfam" id="PF13387"/>
    </source>
</evidence>
<dbReference type="Proteomes" id="UP000198705">
    <property type="component" value="Unassembled WGS sequence"/>
</dbReference>
<reference evidence="5" key="1">
    <citation type="submission" date="2016-10" db="EMBL/GenBank/DDBJ databases">
        <authorList>
            <person name="Varghese N."/>
            <person name="Submissions S."/>
        </authorList>
    </citation>
    <scope>NUCLEOTIDE SEQUENCE [LARGE SCALE GENOMIC DNA]</scope>
    <source>
        <strain evidence="5">DSM 23925</strain>
    </source>
</reference>
<feature type="transmembrane region" description="Helical" evidence="1">
    <location>
        <begin position="339"/>
        <end position="358"/>
    </location>
</feature>
<accession>A0A1I5BD73</accession>
<dbReference type="InterPro" id="IPR025178">
    <property type="entry name" value="Lnb_N"/>
</dbReference>
<feature type="transmembrane region" description="Helical" evidence="1">
    <location>
        <begin position="248"/>
        <end position="267"/>
    </location>
</feature>
<dbReference type="OrthoDB" id="319167at2"/>
<sequence>MNIRILGLFLVLGFQQVFSQQLSTQAEVSVITIGPGTSLNDAFGHNIFRIRDRANGLDVGYDYGRFPFNEPGFYLNFAQGKLNYSIGKSKFQDLKDFYIWQNRTITEQVLNITLEEKQALLNYLITNYKPENRDYLYDFFFDNCATKIRDVLQVVLNNNITFHEPENFKPQTFRSLIRDKVPANSWGSVGIDLALGSVIDQQATAEEHMFLPAYIQAFFSQATIGDRKLVKSEETIYQEKPNPSNLDVLWSPLVMFSIISVIMLSITYSDFKKLTRNKILDATILIITTLLGILILLLWFATDHQATAQNYNLLWAFPLNVVLAWHINKTDPRPWVLKFLKFLIIMLFLMSFHWIVGIQVFAPALIPLLVALFIRYSYLIIYFKQRVELN</sequence>
<dbReference type="AlphaFoldDB" id="A0A1I5BD73"/>
<evidence type="ECO:0000313" key="5">
    <source>
        <dbReference type="Proteomes" id="UP000198705"/>
    </source>
</evidence>
<proteinExistence type="predicted"/>
<evidence type="ECO:0000313" key="4">
    <source>
        <dbReference type="EMBL" id="SFN72590.1"/>
    </source>
</evidence>
<evidence type="ECO:0000259" key="3">
    <source>
        <dbReference type="Pfam" id="PF25221"/>
    </source>
</evidence>
<dbReference type="RefSeq" id="WP_092207632.1">
    <property type="nucleotide sequence ID" value="NZ_FOVN01000003.1"/>
</dbReference>
<dbReference type="InterPro" id="IPR057436">
    <property type="entry name" value="5TMH_Lnb"/>
</dbReference>